<dbReference type="EMBL" id="GBEZ01014625">
    <property type="protein sequence ID" value="JAC71463.1"/>
    <property type="molecule type" value="Transcribed_RNA"/>
</dbReference>
<sequence>MSLTCSRMEELGEELSRMQEDFRRSFGPELMRRSVSCASSAAPGCSAGEASGPQAEPRRERPPVAQTRPRYTPARRTSSASEKKAVLSAFPPATHATVLKRQGTRRGVPQSPAAPQRAVAGETAAERRGGRTPAAKAGPGGRQGLEAPSAAITPAKPVSASKAPRRQASAPKEAPRMYDFSPAPAGRQPGAQRANVAATPRSAVPTHRRPSKPPQATRTPLWGKAPVRKPAPSNTPAPRPHSVSSRGCVTAKGTPSAAARKLEEDCNVQSSCTGTLARGRALQGGRWGPGCSSYKERIALGSAPLQSGRPSPRTPVFDPDIMAEARELAELMHPSKSEPLQADLPPTLEPSLWELALKQPGVTWDDVPEMASARSEVEAHLLESGAGARCSKSRPCALLLLHEGAGGLAEAAAHGMGAQLMHISPVLMSSSELQGQERELQDSVFTRAFQSPLSVILIDYLDRQPKGKVARELRNALMSDLCLYLEACAEQPNRQTAVLVATSRPETLSSDLLTNLRTKIFIPLPPEHVREDIIFSRLARRSDNAALSVEDIGRLASMTDGWSASDIKEACDRVLSGAGCGRTVSFEDFKAQLMSATPRISSGKAARLESWARSNAGPGPKGEACP</sequence>
<evidence type="ECO:0000313" key="3">
    <source>
        <dbReference type="EMBL" id="JAC71463.1"/>
    </source>
</evidence>
<feature type="region of interest" description="Disordered" evidence="1">
    <location>
        <begin position="34"/>
        <end position="251"/>
    </location>
</feature>
<evidence type="ECO:0000256" key="1">
    <source>
        <dbReference type="SAM" id="MobiDB-lite"/>
    </source>
</evidence>
<reference evidence="3" key="1">
    <citation type="submission" date="2014-05" db="EMBL/GenBank/DDBJ databases">
        <title>The transcriptome of the halophilic microalga Tetraselmis sp. GSL018 isolated from the Great Salt Lake, Utah.</title>
        <authorList>
            <person name="Jinkerson R.E."/>
            <person name="D'Adamo S."/>
            <person name="Posewitz M.C."/>
        </authorList>
    </citation>
    <scope>NUCLEOTIDE SEQUENCE</scope>
    <source>
        <strain evidence="3">GSL018</strain>
    </source>
</reference>
<dbReference type="InterPro" id="IPR027417">
    <property type="entry name" value="P-loop_NTPase"/>
</dbReference>
<dbReference type="AlphaFoldDB" id="A0A061RHL0"/>
<accession>A0A061RHL0</accession>
<dbReference type="GO" id="GO:0016887">
    <property type="term" value="F:ATP hydrolysis activity"/>
    <property type="evidence" value="ECO:0007669"/>
    <property type="project" value="InterPro"/>
</dbReference>
<gene>
    <name evidence="3" type="ORF">TSPGSL018_1849</name>
</gene>
<organism evidence="3">
    <name type="scientific">Tetraselmis sp. GSL018</name>
    <dbReference type="NCBI Taxonomy" id="582737"/>
    <lineage>
        <taxon>Eukaryota</taxon>
        <taxon>Viridiplantae</taxon>
        <taxon>Chlorophyta</taxon>
        <taxon>core chlorophytes</taxon>
        <taxon>Chlorodendrophyceae</taxon>
        <taxon>Chlorodendrales</taxon>
        <taxon>Chlorodendraceae</taxon>
        <taxon>Tetraselmis</taxon>
    </lineage>
</organism>
<dbReference type="SUPFAM" id="SSF52540">
    <property type="entry name" value="P-loop containing nucleoside triphosphate hydrolases"/>
    <property type="match status" value="1"/>
</dbReference>
<protein>
    <recommendedName>
        <fullName evidence="2">ATPase AAA-type core domain-containing protein</fullName>
    </recommendedName>
</protein>
<dbReference type="GO" id="GO:0005524">
    <property type="term" value="F:ATP binding"/>
    <property type="evidence" value="ECO:0007669"/>
    <property type="project" value="InterPro"/>
</dbReference>
<dbReference type="Gene3D" id="3.40.50.300">
    <property type="entry name" value="P-loop containing nucleotide triphosphate hydrolases"/>
    <property type="match status" value="1"/>
</dbReference>
<dbReference type="InterPro" id="IPR003959">
    <property type="entry name" value="ATPase_AAA_core"/>
</dbReference>
<dbReference type="Gene3D" id="1.10.8.60">
    <property type="match status" value="1"/>
</dbReference>
<feature type="compositionally biased region" description="Low complexity" evidence="1">
    <location>
        <begin position="36"/>
        <end position="53"/>
    </location>
</feature>
<dbReference type="InterPro" id="IPR050304">
    <property type="entry name" value="MT-severing_AAA_ATPase"/>
</dbReference>
<name>A0A061RHL0_9CHLO</name>
<feature type="region of interest" description="Disordered" evidence="1">
    <location>
        <begin position="607"/>
        <end position="626"/>
    </location>
</feature>
<feature type="domain" description="ATPase AAA-type core" evidence="2">
    <location>
        <begin position="408"/>
        <end position="523"/>
    </location>
</feature>
<proteinExistence type="predicted"/>
<dbReference type="Pfam" id="PF00004">
    <property type="entry name" value="AAA"/>
    <property type="match status" value="1"/>
</dbReference>
<dbReference type="PANTHER" id="PTHR23074">
    <property type="entry name" value="AAA DOMAIN-CONTAINING"/>
    <property type="match status" value="1"/>
</dbReference>
<dbReference type="PANTHER" id="PTHR23074:SF83">
    <property type="entry name" value="VACUOLAR PROTEIN SORTING-ASSOCIATED PROTEIN 4A"/>
    <property type="match status" value="1"/>
</dbReference>
<evidence type="ECO:0000259" key="2">
    <source>
        <dbReference type="Pfam" id="PF00004"/>
    </source>
</evidence>